<evidence type="ECO:0000313" key="4">
    <source>
        <dbReference type="Proteomes" id="UP000198253"/>
    </source>
</evidence>
<keyword evidence="2" id="KW-1133">Transmembrane helix</keyword>
<feature type="transmembrane region" description="Helical" evidence="2">
    <location>
        <begin position="343"/>
        <end position="360"/>
    </location>
</feature>
<feature type="transmembrane region" description="Helical" evidence="2">
    <location>
        <begin position="257"/>
        <end position="278"/>
    </location>
</feature>
<feature type="transmembrane region" description="Helical" evidence="2">
    <location>
        <begin position="63"/>
        <end position="82"/>
    </location>
</feature>
<dbReference type="EMBL" id="LT607413">
    <property type="protein sequence ID" value="SCF06863.1"/>
    <property type="molecule type" value="Genomic_DNA"/>
</dbReference>
<dbReference type="Proteomes" id="UP000198253">
    <property type="component" value="Chromosome I"/>
</dbReference>
<feature type="transmembrane region" description="Helical" evidence="2">
    <location>
        <begin position="366"/>
        <end position="391"/>
    </location>
</feature>
<feature type="transmembrane region" description="Helical" evidence="2">
    <location>
        <begin position="185"/>
        <end position="202"/>
    </location>
</feature>
<feature type="transmembrane region" description="Helical" evidence="2">
    <location>
        <begin position="434"/>
        <end position="455"/>
    </location>
</feature>
<feature type="transmembrane region" description="Helical" evidence="2">
    <location>
        <begin position="152"/>
        <end position="173"/>
    </location>
</feature>
<evidence type="ECO:0000313" key="3">
    <source>
        <dbReference type="EMBL" id="SCF06863.1"/>
    </source>
</evidence>
<dbReference type="InParanoid" id="A0A1C4XE90"/>
<dbReference type="AlphaFoldDB" id="A0A1C4XE90"/>
<organism evidence="3 4">
    <name type="scientific">Micromonospora echinospora</name>
    <name type="common">Micromonospora purpurea</name>
    <dbReference type="NCBI Taxonomy" id="1877"/>
    <lineage>
        <taxon>Bacteria</taxon>
        <taxon>Bacillati</taxon>
        <taxon>Actinomycetota</taxon>
        <taxon>Actinomycetes</taxon>
        <taxon>Micromonosporales</taxon>
        <taxon>Micromonosporaceae</taxon>
        <taxon>Micromonospora</taxon>
    </lineage>
</organism>
<dbReference type="RefSeq" id="WP_143740248.1">
    <property type="nucleotide sequence ID" value="NZ_LT607413.1"/>
</dbReference>
<feature type="transmembrane region" description="Helical" evidence="2">
    <location>
        <begin position="467"/>
        <end position="491"/>
    </location>
</feature>
<keyword evidence="2" id="KW-0472">Membrane</keyword>
<proteinExistence type="predicted"/>
<feature type="transmembrane region" description="Helical" evidence="2">
    <location>
        <begin position="214"/>
        <end position="237"/>
    </location>
</feature>
<feature type="transmembrane region" description="Helical" evidence="2">
    <location>
        <begin position="24"/>
        <end position="43"/>
    </location>
</feature>
<protein>
    <submittedName>
        <fullName evidence="3">Uncharacterized protein</fullName>
    </submittedName>
</protein>
<feature type="transmembrane region" description="Helical" evidence="2">
    <location>
        <begin position="285"/>
        <end position="302"/>
    </location>
</feature>
<name>A0A1C4XE90_MICEC</name>
<feature type="transmembrane region" description="Helical" evidence="2">
    <location>
        <begin position="308"/>
        <end position="331"/>
    </location>
</feature>
<keyword evidence="2" id="KW-0812">Transmembrane</keyword>
<accession>A0A1C4XE90</accession>
<feature type="transmembrane region" description="Helical" evidence="2">
    <location>
        <begin position="116"/>
        <end position="140"/>
    </location>
</feature>
<gene>
    <name evidence="3" type="ORF">GA0070618_2983</name>
</gene>
<feature type="region of interest" description="Disordered" evidence="1">
    <location>
        <begin position="1"/>
        <end position="20"/>
    </location>
</feature>
<keyword evidence="4" id="KW-1185">Reference proteome</keyword>
<reference evidence="4" key="1">
    <citation type="submission" date="2016-06" db="EMBL/GenBank/DDBJ databases">
        <authorList>
            <person name="Varghese N."/>
            <person name="Submissions Spin"/>
        </authorList>
    </citation>
    <scope>NUCLEOTIDE SEQUENCE [LARGE SCALE GENOMIC DNA]</scope>
    <source>
        <strain evidence="4">DSM 43816</strain>
    </source>
</reference>
<sequence>MRVDRVTGAPGSGPSPAGRAPEPAGVVGAVAAFAVGVLSGAALPALTMLTGYTDLTPFAPVRAGVLAPMVLALAVAAGALPYRVGGWPVALAGLLLAGVNDLVAAGGMLLPANAVAAGYVSAVLVGAVGVGLALGGVLLVAGGSVRAVRVPVAVGLAAGLVGQPACSALLRAALPVPGRVQPYQISLWLAVALVAAALLLSWRRGGPGPAGGSLRWTPVPVVAAVGLLVAAGFAVRWSVVRARLRPGQGLEEAAVTAVRLLVVPLTVVAGLLLLGYALRALGVVGARWVVLAVAAGPIAVTGGGPTGVVAPAVTFLAALTGLAAVAGGVALTRYAERILPWDALGIVLTAVALPLATPAVRLELPVAAGAGVVLTALGLGLALGSGLTLVVTREPGLAWQSVPLPAPAPGPVSRPTPAPGPVSRADVDKGWRSATLLVGAAGWVLAAQAATPLAIRSQAAPPGLLPPLALPLLTVAAAVLLALLFGLGLLVDRRRPAPEPVVLRRTT</sequence>
<feature type="compositionally biased region" description="Low complexity" evidence="1">
    <location>
        <begin position="8"/>
        <end position="20"/>
    </location>
</feature>
<feature type="transmembrane region" description="Helical" evidence="2">
    <location>
        <begin position="89"/>
        <end position="110"/>
    </location>
</feature>
<evidence type="ECO:0000256" key="1">
    <source>
        <dbReference type="SAM" id="MobiDB-lite"/>
    </source>
</evidence>
<evidence type="ECO:0000256" key="2">
    <source>
        <dbReference type="SAM" id="Phobius"/>
    </source>
</evidence>